<name>C6LEN0_9FIRM</name>
<gene>
    <name evidence="1" type="ORF">BRYFOR_07080</name>
</gene>
<keyword evidence="2" id="KW-1185">Reference proteome</keyword>
<proteinExistence type="predicted"/>
<comment type="caution">
    <text evidence="1">The sequence shown here is derived from an EMBL/GenBank/DDBJ whole genome shotgun (WGS) entry which is preliminary data.</text>
</comment>
<dbReference type="EMBL" id="ACCL02000008">
    <property type="protein sequence ID" value="EET61013.1"/>
    <property type="molecule type" value="Genomic_DNA"/>
</dbReference>
<dbReference type="AlphaFoldDB" id="C6LEN0"/>
<accession>C6LEN0</accession>
<evidence type="ECO:0000313" key="1">
    <source>
        <dbReference type="EMBL" id="EET61013.1"/>
    </source>
</evidence>
<reference evidence="1" key="1">
    <citation type="submission" date="2009-07" db="EMBL/GenBank/DDBJ databases">
        <authorList>
            <person name="Weinstock G."/>
            <person name="Sodergren E."/>
            <person name="Clifton S."/>
            <person name="Fulton L."/>
            <person name="Fulton B."/>
            <person name="Courtney L."/>
            <person name="Fronick C."/>
            <person name="Harrison M."/>
            <person name="Strong C."/>
            <person name="Farmer C."/>
            <person name="Delahaunty K."/>
            <person name="Markovic C."/>
            <person name="Hall O."/>
            <person name="Minx P."/>
            <person name="Tomlinson C."/>
            <person name="Mitreva M."/>
            <person name="Nelson J."/>
            <person name="Hou S."/>
            <person name="Wollam A."/>
            <person name="Pepin K.H."/>
            <person name="Johnson M."/>
            <person name="Bhonagiri V."/>
            <person name="Nash W.E."/>
            <person name="Warren W."/>
            <person name="Chinwalla A."/>
            <person name="Mardis E.R."/>
            <person name="Wilson R.K."/>
        </authorList>
    </citation>
    <scope>NUCLEOTIDE SEQUENCE [LARGE SCALE GENOMIC DNA]</scope>
    <source>
        <strain evidence="1">DSM 14469</strain>
    </source>
</reference>
<sequence>MRAHVLESRENMRKKPDRADFECFQDFESAEHGEIRGIVGIA</sequence>
<evidence type="ECO:0000313" key="2">
    <source>
        <dbReference type="Proteomes" id="UP000005561"/>
    </source>
</evidence>
<dbReference type="Proteomes" id="UP000005561">
    <property type="component" value="Unassembled WGS sequence"/>
</dbReference>
<organism evidence="1 2">
    <name type="scientific">Marvinbryantia formatexigens DSM 14469</name>
    <dbReference type="NCBI Taxonomy" id="478749"/>
    <lineage>
        <taxon>Bacteria</taxon>
        <taxon>Bacillati</taxon>
        <taxon>Bacillota</taxon>
        <taxon>Clostridia</taxon>
        <taxon>Lachnospirales</taxon>
        <taxon>Lachnospiraceae</taxon>
        <taxon>Marvinbryantia</taxon>
    </lineage>
</organism>
<protein>
    <submittedName>
        <fullName evidence="1">Uncharacterized protein</fullName>
    </submittedName>
</protein>